<accession>A0A7I8VLV0</accession>
<dbReference type="InterPro" id="IPR001680">
    <property type="entry name" value="WD40_rpt"/>
</dbReference>
<dbReference type="Gene3D" id="2.130.10.10">
    <property type="entry name" value="YVTN repeat-like/Quinoprotein amine dehydrogenase"/>
    <property type="match status" value="2"/>
</dbReference>
<comment type="caution">
    <text evidence="1">The sequence shown here is derived from an EMBL/GenBank/DDBJ whole genome shotgun (WGS) entry which is preliminary data.</text>
</comment>
<proteinExistence type="predicted"/>
<dbReference type="PANTHER" id="PTHR44525">
    <property type="entry name" value="WD REPEAT-CONTAINING PROTEIN 27"/>
    <property type="match status" value="1"/>
</dbReference>
<dbReference type="InterPro" id="IPR015943">
    <property type="entry name" value="WD40/YVTN_repeat-like_dom_sf"/>
</dbReference>
<dbReference type="AlphaFoldDB" id="A0A7I8VLV0"/>
<reference evidence="1 2" key="1">
    <citation type="submission" date="2020-08" db="EMBL/GenBank/DDBJ databases">
        <authorList>
            <person name="Hejnol A."/>
        </authorList>
    </citation>
    <scope>NUCLEOTIDE SEQUENCE [LARGE SCALE GENOMIC DNA]</scope>
</reference>
<evidence type="ECO:0000313" key="2">
    <source>
        <dbReference type="Proteomes" id="UP000549394"/>
    </source>
</evidence>
<gene>
    <name evidence="1" type="ORF">DGYR_LOCUS5764</name>
</gene>
<dbReference type="EMBL" id="CAJFCJ010000007">
    <property type="protein sequence ID" value="CAD5117213.1"/>
    <property type="molecule type" value="Genomic_DNA"/>
</dbReference>
<dbReference type="InterPro" id="IPR036322">
    <property type="entry name" value="WD40_repeat_dom_sf"/>
</dbReference>
<dbReference type="Pfam" id="PF00400">
    <property type="entry name" value="WD40"/>
    <property type="match status" value="4"/>
</dbReference>
<dbReference type="SMART" id="SM00320">
    <property type="entry name" value="WD40"/>
    <property type="match status" value="5"/>
</dbReference>
<evidence type="ECO:0000313" key="1">
    <source>
        <dbReference type="EMBL" id="CAD5117213.1"/>
    </source>
</evidence>
<keyword evidence="2" id="KW-1185">Reference proteome</keyword>
<protein>
    <submittedName>
        <fullName evidence="1">DgyrCDS6009</fullName>
    </submittedName>
</protein>
<dbReference type="OrthoDB" id="20669at2759"/>
<organism evidence="1 2">
    <name type="scientific">Dimorphilus gyrociliatus</name>
    <dbReference type="NCBI Taxonomy" id="2664684"/>
    <lineage>
        <taxon>Eukaryota</taxon>
        <taxon>Metazoa</taxon>
        <taxon>Spiralia</taxon>
        <taxon>Lophotrochozoa</taxon>
        <taxon>Annelida</taxon>
        <taxon>Polychaeta</taxon>
        <taxon>Polychaeta incertae sedis</taxon>
        <taxon>Dinophilidae</taxon>
        <taxon>Dimorphilus</taxon>
    </lineage>
</organism>
<dbReference type="Proteomes" id="UP000549394">
    <property type="component" value="Unassembled WGS sequence"/>
</dbReference>
<name>A0A7I8VLV0_9ANNE</name>
<dbReference type="PANTHER" id="PTHR44525:SF1">
    <property type="entry name" value="WD REPEAT-CONTAINING PROTEIN 27"/>
    <property type="match status" value="1"/>
</dbReference>
<dbReference type="InterPro" id="IPR042411">
    <property type="entry name" value="WDR27"/>
</dbReference>
<sequence>MTGGRVLSCDMSSLFIASAIENNITVYNTHNQLWDVSAKAILYNTGILGSSLITASTFLESQLITADSNGILKCFEFREKQLYHRAQIDLEISLTEDFIKEDTGNCFNILSLHHVQTQERPATAPPLCTRTTNDIRNLLNSKDWLICSLPGHFVFLDIRSMEFQKMIKYSDIDKNLPSIIEYSTFFGKSPYSVVTCLIKGLLDCQLYYIRIAIDDEIKSQSLNFIAKDSLIPNSPLRLQLKQTAKKKDPSEKPLTFKTKVKSSGYGVCEPKRELFHPITERKKKSSTSKAQCDFKPLLNENYSQNSGYPTQMISKSADLGTTVFVNSLKFSKNGKNLAAACSDNSVRIFKTPLSEKSKDWLFLHHTSAVQNIHWSNCGKYLVSNAQDKKVCLISPNNQTPILKLNFDQEVSGSQFFYIDRFIMVSLKRTLELFSYVIDLEKTDIKRYEEKSRAKTAFSYTIKNIQNITSIAAPNSYHSHLCLCSCSDKSIRVFDLNEGKEACRLESSRIIHDLSVNEGSSGLTLSADLFNLFVSSAVNEGVKIWDLRSGRCIRKFDAHKCSTLPCKAELSPCTRYIGSGSEDGSVYVYDVASGGVLSKLEMKRGVVNPVTFNLAEPMVNYEIIP</sequence>
<dbReference type="SUPFAM" id="SSF50978">
    <property type="entry name" value="WD40 repeat-like"/>
    <property type="match status" value="1"/>
</dbReference>